<dbReference type="GO" id="GO:0004029">
    <property type="term" value="F:aldehyde dehydrogenase (NAD+) activity"/>
    <property type="evidence" value="ECO:0007669"/>
    <property type="project" value="UniProtKB-EC"/>
</dbReference>
<evidence type="ECO:0000313" key="9">
    <source>
        <dbReference type="Proteomes" id="UP000053411"/>
    </source>
</evidence>
<protein>
    <recommendedName>
        <fullName evidence="3">aldehyde dehydrogenase (NAD(+))</fullName>
        <ecNumber evidence="3">1.2.1.3</ecNumber>
    </recommendedName>
</protein>
<dbReference type="PANTHER" id="PTHR11699">
    <property type="entry name" value="ALDEHYDE DEHYDROGENASE-RELATED"/>
    <property type="match status" value="1"/>
</dbReference>
<evidence type="ECO:0000256" key="2">
    <source>
        <dbReference type="ARBA" id="ARBA00023002"/>
    </source>
</evidence>
<dbReference type="AlphaFoldDB" id="A0A0D2KHL4"/>
<dbReference type="FunFam" id="3.40.309.10:FF:000012">
    <property type="entry name" value="Betaine aldehyde dehydrogenase"/>
    <property type="match status" value="1"/>
</dbReference>
<dbReference type="InterPro" id="IPR016162">
    <property type="entry name" value="Ald_DH_N"/>
</dbReference>
<comment type="similarity">
    <text evidence="1 6">Belongs to the aldehyde dehydrogenase family.</text>
</comment>
<dbReference type="VEuPathDB" id="FungiDB:Z520_01385"/>
<evidence type="ECO:0000256" key="4">
    <source>
        <dbReference type="ARBA" id="ARBA00049194"/>
    </source>
</evidence>
<reference evidence="8 9" key="1">
    <citation type="submission" date="2015-01" db="EMBL/GenBank/DDBJ databases">
        <title>The Genome Sequence of Fonsecaea multimorphosa CBS 102226.</title>
        <authorList>
            <consortium name="The Broad Institute Genomics Platform"/>
            <person name="Cuomo C."/>
            <person name="de Hoog S."/>
            <person name="Gorbushina A."/>
            <person name="Stielow B."/>
            <person name="Teixiera M."/>
            <person name="Abouelleil A."/>
            <person name="Chapman S.B."/>
            <person name="Priest M."/>
            <person name="Young S.K."/>
            <person name="Wortman J."/>
            <person name="Nusbaum C."/>
            <person name="Birren B."/>
        </authorList>
    </citation>
    <scope>NUCLEOTIDE SEQUENCE [LARGE SCALE GENOMIC DNA]</scope>
    <source>
        <strain evidence="8 9">CBS 102226</strain>
    </source>
</reference>
<dbReference type="InterPro" id="IPR015590">
    <property type="entry name" value="Aldehyde_DH_dom"/>
</dbReference>
<gene>
    <name evidence="8" type="ORF">Z520_01385</name>
</gene>
<dbReference type="InterPro" id="IPR016161">
    <property type="entry name" value="Ald_DH/histidinol_DH"/>
</dbReference>
<dbReference type="OrthoDB" id="310895at2759"/>
<dbReference type="GeneID" id="27707131"/>
<organism evidence="8 9">
    <name type="scientific">Fonsecaea multimorphosa CBS 102226</name>
    <dbReference type="NCBI Taxonomy" id="1442371"/>
    <lineage>
        <taxon>Eukaryota</taxon>
        <taxon>Fungi</taxon>
        <taxon>Dikarya</taxon>
        <taxon>Ascomycota</taxon>
        <taxon>Pezizomycotina</taxon>
        <taxon>Eurotiomycetes</taxon>
        <taxon>Chaetothyriomycetidae</taxon>
        <taxon>Chaetothyriales</taxon>
        <taxon>Herpotrichiellaceae</taxon>
        <taxon>Fonsecaea</taxon>
    </lineage>
</organism>
<dbReference type="Proteomes" id="UP000053411">
    <property type="component" value="Unassembled WGS sequence"/>
</dbReference>
<feature type="domain" description="Aldehyde dehydrogenase" evidence="7">
    <location>
        <begin position="23"/>
        <end position="483"/>
    </location>
</feature>
<dbReference type="InterPro" id="IPR016163">
    <property type="entry name" value="Ald_DH_C"/>
</dbReference>
<name>A0A0D2KHL4_9EURO</name>
<proteinExistence type="inferred from homology"/>
<dbReference type="RefSeq" id="XP_016637042.1">
    <property type="nucleotide sequence ID" value="XM_016771903.1"/>
</dbReference>
<dbReference type="STRING" id="1442371.A0A0D2KHL4"/>
<dbReference type="Gene3D" id="3.40.605.10">
    <property type="entry name" value="Aldehyde Dehydrogenase, Chain A, domain 1"/>
    <property type="match status" value="1"/>
</dbReference>
<evidence type="ECO:0000256" key="3">
    <source>
        <dbReference type="ARBA" id="ARBA00024226"/>
    </source>
</evidence>
<comment type="catalytic activity">
    <reaction evidence="4">
        <text>an aldehyde + NAD(+) + H2O = a carboxylate + NADH + 2 H(+)</text>
        <dbReference type="Rhea" id="RHEA:16185"/>
        <dbReference type="ChEBI" id="CHEBI:15377"/>
        <dbReference type="ChEBI" id="CHEBI:15378"/>
        <dbReference type="ChEBI" id="CHEBI:17478"/>
        <dbReference type="ChEBI" id="CHEBI:29067"/>
        <dbReference type="ChEBI" id="CHEBI:57540"/>
        <dbReference type="ChEBI" id="CHEBI:57945"/>
        <dbReference type="EC" id="1.2.1.3"/>
    </reaction>
</comment>
<evidence type="ECO:0000256" key="5">
    <source>
        <dbReference type="PROSITE-ProRule" id="PRU10007"/>
    </source>
</evidence>
<dbReference type="FunFam" id="3.40.605.10:FF:000007">
    <property type="entry name" value="NAD/NADP-dependent betaine aldehyde dehydrogenase"/>
    <property type="match status" value="1"/>
</dbReference>
<dbReference type="InterPro" id="IPR029510">
    <property type="entry name" value="Ald_DH_CS_GLU"/>
</dbReference>
<evidence type="ECO:0000259" key="7">
    <source>
        <dbReference type="Pfam" id="PF00171"/>
    </source>
</evidence>
<dbReference type="Pfam" id="PF00171">
    <property type="entry name" value="Aldedh"/>
    <property type="match status" value="1"/>
</dbReference>
<dbReference type="PROSITE" id="PS00687">
    <property type="entry name" value="ALDEHYDE_DEHYDR_GLU"/>
    <property type="match status" value="1"/>
</dbReference>
<dbReference type="EC" id="1.2.1.3" evidence="3"/>
<keyword evidence="2 6" id="KW-0560">Oxidoreductase</keyword>
<dbReference type="Gene3D" id="3.40.309.10">
    <property type="entry name" value="Aldehyde Dehydrogenase, Chain A, domain 2"/>
    <property type="match status" value="1"/>
</dbReference>
<evidence type="ECO:0000256" key="1">
    <source>
        <dbReference type="ARBA" id="ARBA00009986"/>
    </source>
</evidence>
<dbReference type="SUPFAM" id="SSF53720">
    <property type="entry name" value="ALDH-like"/>
    <property type="match status" value="1"/>
</dbReference>
<sequence>MAIINYPLPPHKELFYGGSWHQPTEGGYQETFNPGNGQVITKVAVASAADVDAAVAAAHEAFLTWRSVPPVERATYMRRAAGALRQRAEELAFLDSLNTGNPITKMLSDANVAAASLDYFAGLIPMLKGETIPQSDATFHYTTREPLGVVGRIVAFNHPIQFAGAKLAAPLAAGNTVIVKSPEQAPLSCLLLAEILQPIFPPGVVSILSGGVECGKALATHPLVKKITLIGSVRTGKAIQQAAAASLKPTLLELGGKNALLAFPDADIDKLAEGVARGMNFTWAGQSCGSTSRVYLHQSHYNEVLEKVVKLIRREFAPGVPTAVSTTMGPVISQAAHDRVMSYIESAKTEGARLVIGGKVPTDNPDIKGGYFIEPTIFADVEPHMRIAREEIFGPVMSIFKWEDEEDLIRRVNDTSYGLTASIFTRDIAKATTMARKIEAGYLWINHVSKHYMGVPFGGAKESGVGKEESVEELLSFTHIKSVNVVLD</sequence>
<evidence type="ECO:0000256" key="6">
    <source>
        <dbReference type="RuleBase" id="RU003345"/>
    </source>
</evidence>
<keyword evidence="9" id="KW-1185">Reference proteome</keyword>
<dbReference type="EMBL" id="KN848063">
    <property type="protein sequence ID" value="KIY02920.1"/>
    <property type="molecule type" value="Genomic_DNA"/>
</dbReference>
<evidence type="ECO:0000313" key="8">
    <source>
        <dbReference type="EMBL" id="KIY02920.1"/>
    </source>
</evidence>
<accession>A0A0D2KHL4</accession>
<feature type="active site" evidence="5">
    <location>
        <position position="253"/>
    </location>
</feature>